<dbReference type="PANTHER" id="PTHR47635">
    <property type="entry name" value="CUB DOMAIN-CONTAINING PROTEIN"/>
    <property type="match status" value="1"/>
</dbReference>
<dbReference type="AlphaFoldDB" id="A0A2H0UJN1"/>
<evidence type="ECO:0000259" key="2">
    <source>
        <dbReference type="Pfam" id="PF10102"/>
    </source>
</evidence>
<dbReference type="Proteomes" id="UP000229526">
    <property type="component" value="Unassembled WGS sequence"/>
</dbReference>
<dbReference type="InterPro" id="IPR018765">
    <property type="entry name" value="DUF2341"/>
</dbReference>
<dbReference type="SUPFAM" id="SSF49899">
    <property type="entry name" value="Concanavalin A-like lectins/glucanases"/>
    <property type="match status" value="1"/>
</dbReference>
<organism evidence="3 4">
    <name type="scientific">Candidatus Harrisonbacteria bacterium CG10_big_fil_rev_8_21_14_0_10_49_15</name>
    <dbReference type="NCBI Taxonomy" id="1974587"/>
    <lineage>
        <taxon>Bacteria</taxon>
        <taxon>Candidatus Harrisoniibacteriota</taxon>
    </lineage>
</organism>
<dbReference type="PANTHER" id="PTHR47635:SF2">
    <property type="entry name" value="LAMG-LIKE JELLYROLL FOLD DOMAIN-CONTAINING PROTEIN"/>
    <property type="match status" value="1"/>
</dbReference>
<dbReference type="Gene3D" id="2.60.120.200">
    <property type="match status" value="1"/>
</dbReference>
<evidence type="ECO:0000313" key="4">
    <source>
        <dbReference type="Proteomes" id="UP000229526"/>
    </source>
</evidence>
<accession>A0A2H0UJN1</accession>
<gene>
    <name evidence="3" type="ORF">COU11_04830</name>
</gene>
<name>A0A2H0UJN1_9BACT</name>
<dbReference type="Pfam" id="PF10102">
    <property type="entry name" value="DUF2341"/>
    <property type="match status" value="1"/>
</dbReference>
<protein>
    <recommendedName>
        <fullName evidence="2">DUF2341 domain-containing protein</fullName>
    </recommendedName>
</protein>
<reference evidence="4" key="1">
    <citation type="submission" date="2017-09" db="EMBL/GenBank/DDBJ databases">
        <title>Depth-based differentiation of microbial function through sediment-hosted aquifers and enrichment of novel symbionts in the deep terrestrial subsurface.</title>
        <authorList>
            <person name="Probst A.J."/>
            <person name="Ladd B."/>
            <person name="Jarett J.K."/>
            <person name="Geller-Mcgrath D.E."/>
            <person name="Sieber C.M.K."/>
            <person name="Emerson J.B."/>
            <person name="Anantharaman K."/>
            <person name="Thomas B.C."/>
            <person name="Malmstrom R."/>
            <person name="Stieglmeier M."/>
            <person name="Klingl A."/>
            <person name="Woyke T."/>
            <person name="Ryan C.M."/>
            <person name="Banfield J.F."/>
        </authorList>
    </citation>
    <scope>NUCLEOTIDE SEQUENCE [LARGE SCALE GENOMIC DNA]</scope>
</reference>
<dbReference type="InterPro" id="IPR013320">
    <property type="entry name" value="ConA-like_dom_sf"/>
</dbReference>
<evidence type="ECO:0000256" key="1">
    <source>
        <dbReference type="SAM" id="MobiDB-lite"/>
    </source>
</evidence>
<comment type="caution">
    <text evidence="3">The sequence shown here is derived from an EMBL/GenBank/DDBJ whole genome shotgun (WGS) entry which is preliminary data.</text>
</comment>
<feature type="region of interest" description="Disordered" evidence="1">
    <location>
        <begin position="97"/>
        <end position="128"/>
    </location>
</feature>
<feature type="domain" description="DUF2341" evidence="2">
    <location>
        <begin position="25"/>
        <end position="88"/>
    </location>
</feature>
<dbReference type="EMBL" id="PFBD01000032">
    <property type="protein sequence ID" value="PIR86612.1"/>
    <property type="molecule type" value="Genomic_DNA"/>
</dbReference>
<sequence length="393" mass="42866">MAGSLDAFPLLVKLSGDIADRAQSNGNDILFTEQDGTTKLLHEIESFNGELIAWVQLPHLSEKEDTDFYVYFGNPEAESQQSIDRVFDPNTYAGVWHLSQNPGTTQTDSTQNSNDGTPTNIDSQDGAGEGKIGAAINFDGVDDYISISYKDIFTLPDALTMTAWIRLQGTPTSGDFFPIVKKRNSGSNSWQFLINDGRALRVDLDSGLPSTIVGANSLSQDHWYHAAATWDGSSVTIYLDGSIDGTGTHTGKHADTTDPVLIGWSPDNITDTFDYFNGLLDHVTISSVARTPEWITTEYRSQCACEDFLTVGDTETQTDSVVATPAAAPVITSESSLTSPLMQALNSLYLLAYGRGPTFAEWLYWADRIINEEKTDFPELLGAMQWQAGAALQ</sequence>
<proteinExistence type="predicted"/>
<evidence type="ECO:0000313" key="3">
    <source>
        <dbReference type="EMBL" id="PIR86612.1"/>
    </source>
</evidence>
<feature type="compositionally biased region" description="Polar residues" evidence="1">
    <location>
        <begin position="98"/>
        <end position="123"/>
    </location>
</feature>
<dbReference type="Pfam" id="PF13385">
    <property type="entry name" value="Laminin_G_3"/>
    <property type="match status" value="1"/>
</dbReference>